<dbReference type="SMART" id="SM00490">
    <property type="entry name" value="HELICc"/>
    <property type="match status" value="1"/>
</dbReference>
<dbReference type="InterPro" id="IPR011545">
    <property type="entry name" value="DEAD/DEAH_box_helicase_dom"/>
</dbReference>
<dbReference type="eggNOG" id="COG1201">
    <property type="taxonomic scope" value="Bacteria"/>
</dbReference>
<dbReference type="Gene3D" id="3.40.50.300">
    <property type="entry name" value="P-loop containing nucleotide triphosphate hydrolases"/>
    <property type="match status" value="2"/>
</dbReference>
<name>E3IUG9_PSEI1</name>
<evidence type="ECO:0000256" key="2">
    <source>
        <dbReference type="ARBA" id="ARBA00022840"/>
    </source>
</evidence>
<sequence length="784" mass="85304">MTEPVPLASAGGTESADLLHPVVLHHIVNTLQWPGLRPLQEAAVEPLLAGADALLLAPTAGGKTEAAAFPVLSRMASENWQGTSVLYLCPLKALLNNLAPRLESYTGWLGRRAAVWHGDVTESRRNRIRRERPDVLLTTPESLEAMLVSVRTDHRGFFVGVRTIVVDEVHAFAGDDRGWHLLAVLERLRRIVAAERTAINDLCVPRNGVVACEQPAQPAGSGHGAGLAEERPAGAAPPELQVIGLSATVGNPEELLRWLQGSRVGRRPARVIAPDLPTAQAVPLPTAPPVASPPDLATSGAATRAAPPAGDIELDYVGSVSNAAKVLAALHQGEKRLVFCDSKKIVEELGQALRSLGVTTFLSHASLSVDERRRSEEAFAQARNCVIVSTSTLELGIDVGDLDRVIQINAPGTVASFLQRLGRTGRRPGTLRNCLFLALSESALVHAAGLLLLWGRGWVEPVVPPPEPRHIVAQQLLAYCLQEGRIGDQTWVDEWNGLAPFDRSAEPIVRHLVRMGHLDSDGGMLFVGPEAERRFGHRHFSELTAVFTAAPEFTVLSGRDEIGRTDPVLLTDEVEGPRMLLLAGRSWRVTYIDWKRRRCFVEPAERGGRARWLTSGDVAMSFDMTRAMREVLLGADPPVPLTRRAQERLATIRDSHLDVVHPGGTVIVRTDDLTDIRWWTWAGERANRTLTASLGDLADSLQTPTAAYLRLRTDLTPEMWKTATADLESRLCLPHVTDEALAGLKFNTALPPRLAEATLATRLADLPSASTVLRQPVRFTFLQA</sequence>
<dbReference type="InterPro" id="IPR052511">
    <property type="entry name" value="ATP-dep_Helicase"/>
</dbReference>
<dbReference type="EMBL" id="CP002299">
    <property type="protein sequence ID" value="ADP83654.1"/>
    <property type="molecule type" value="Genomic_DNA"/>
</dbReference>
<dbReference type="InterPro" id="IPR014001">
    <property type="entry name" value="Helicase_ATP-bd"/>
</dbReference>
<feature type="region of interest" description="Disordered" evidence="3">
    <location>
        <begin position="283"/>
        <end position="304"/>
    </location>
</feature>
<proteinExistence type="predicted"/>
<dbReference type="InParanoid" id="E3IUG9"/>
<feature type="domain" description="Helicase ATP-binding" evidence="4">
    <location>
        <begin position="44"/>
        <end position="267"/>
    </location>
</feature>
<dbReference type="STRING" id="298654.FraEuI1c_5670"/>
<evidence type="ECO:0000313" key="6">
    <source>
        <dbReference type="EMBL" id="ADP83654.1"/>
    </source>
</evidence>
<keyword evidence="6" id="KW-0347">Helicase</keyword>
<feature type="domain" description="Helicase C-terminal" evidence="5">
    <location>
        <begin position="322"/>
        <end position="470"/>
    </location>
</feature>
<organism evidence="6 7">
    <name type="scientific">Pseudofrankia inefficax (strain DSM 45817 / CECT 9037 / DDB 130130 / EuI1c)</name>
    <name type="common">Frankia inefficax</name>
    <dbReference type="NCBI Taxonomy" id="298654"/>
    <lineage>
        <taxon>Bacteria</taxon>
        <taxon>Bacillati</taxon>
        <taxon>Actinomycetota</taxon>
        <taxon>Actinomycetes</taxon>
        <taxon>Frankiales</taxon>
        <taxon>Frankiaceae</taxon>
        <taxon>Pseudofrankia</taxon>
    </lineage>
</organism>
<dbReference type="GO" id="GO:0003677">
    <property type="term" value="F:DNA binding"/>
    <property type="evidence" value="ECO:0007669"/>
    <property type="project" value="TreeGrafter"/>
</dbReference>
<dbReference type="Pfam" id="PF00270">
    <property type="entry name" value="DEAD"/>
    <property type="match status" value="1"/>
</dbReference>
<keyword evidence="6" id="KW-0378">Hydrolase</keyword>
<dbReference type="PROSITE" id="PS51192">
    <property type="entry name" value="HELICASE_ATP_BIND_1"/>
    <property type="match status" value="1"/>
</dbReference>
<reference evidence="6 7" key="1">
    <citation type="submission" date="2010-10" db="EMBL/GenBank/DDBJ databases">
        <title>Complete sequence of Frankia sp. EuI1c.</title>
        <authorList>
            <consortium name="US DOE Joint Genome Institute"/>
            <person name="Lucas S."/>
            <person name="Copeland A."/>
            <person name="Lapidus A."/>
            <person name="Cheng J.-F."/>
            <person name="Bruce D."/>
            <person name="Goodwin L."/>
            <person name="Pitluck S."/>
            <person name="Chertkov O."/>
            <person name="Detter J.C."/>
            <person name="Han C."/>
            <person name="Tapia R."/>
            <person name="Land M."/>
            <person name="Hauser L."/>
            <person name="Jeffries C."/>
            <person name="Kyrpides N."/>
            <person name="Ivanova N."/>
            <person name="Mikhailova N."/>
            <person name="Beauchemin N."/>
            <person name="Sen A."/>
            <person name="Sur S.A."/>
            <person name="Gtari M."/>
            <person name="Wall L."/>
            <person name="Tisa L."/>
            <person name="Woyke T."/>
        </authorList>
    </citation>
    <scope>NUCLEOTIDE SEQUENCE [LARGE SCALE GENOMIC DNA]</scope>
    <source>
        <strain evidence="7">DSM 45817 / CECT 9037 / EuI1c</strain>
    </source>
</reference>
<evidence type="ECO:0000259" key="5">
    <source>
        <dbReference type="PROSITE" id="PS51194"/>
    </source>
</evidence>
<dbReference type="InterPro" id="IPR027417">
    <property type="entry name" value="P-loop_NTPase"/>
</dbReference>
<dbReference type="SUPFAM" id="SSF52540">
    <property type="entry name" value="P-loop containing nucleoside triphosphate hydrolases"/>
    <property type="match status" value="1"/>
</dbReference>
<keyword evidence="7" id="KW-1185">Reference proteome</keyword>
<dbReference type="InterPro" id="IPR001650">
    <property type="entry name" value="Helicase_C-like"/>
</dbReference>
<dbReference type="SMART" id="SM00487">
    <property type="entry name" value="DEXDc"/>
    <property type="match status" value="1"/>
</dbReference>
<keyword evidence="1" id="KW-0547">Nucleotide-binding</keyword>
<evidence type="ECO:0000313" key="7">
    <source>
        <dbReference type="Proteomes" id="UP000002484"/>
    </source>
</evidence>
<accession>E3IUG9</accession>
<dbReference type="HOGENOM" id="CLU_002025_2_0_11"/>
<dbReference type="PROSITE" id="PS51194">
    <property type="entry name" value="HELICASE_CTER"/>
    <property type="match status" value="1"/>
</dbReference>
<evidence type="ECO:0000256" key="3">
    <source>
        <dbReference type="SAM" id="MobiDB-lite"/>
    </source>
</evidence>
<dbReference type="PANTHER" id="PTHR47962">
    <property type="entry name" value="ATP-DEPENDENT HELICASE LHR-RELATED-RELATED"/>
    <property type="match status" value="1"/>
</dbReference>
<evidence type="ECO:0000256" key="1">
    <source>
        <dbReference type="ARBA" id="ARBA00022741"/>
    </source>
</evidence>
<dbReference type="PANTHER" id="PTHR47962:SF5">
    <property type="entry name" value="ATP-DEPENDENT HELICASE LHR-RELATED"/>
    <property type="match status" value="1"/>
</dbReference>
<gene>
    <name evidence="6" type="ordered locus">FraEuI1c_5670</name>
</gene>
<dbReference type="AlphaFoldDB" id="E3IUG9"/>
<protein>
    <submittedName>
        <fullName evidence="6">DEAD/DEAH box helicase domain protein</fullName>
    </submittedName>
</protein>
<dbReference type="Pfam" id="PF00271">
    <property type="entry name" value="Helicase_C"/>
    <property type="match status" value="1"/>
</dbReference>
<dbReference type="KEGG" id="fri:FraEuI1c_5670"/>
<dbReference type="Proteomes" id="UP000002484">
    <property type="component" value="Chromosome"/>
</dbReference>
<dbReference type="GO" id="GO:0016887">
    <property type="term" value="F:ATP hydrolysis activity"/>
    <property type="evidence" value="ECO:0007669"/>
    <property type="project" value="TreeGrafter"/>
</dbReference>
<keyword evidence="2" id="KW-0067">ATP-binding</keyword>
<dbReference type="GO" id="GO:0004386">
    <property type="term" value="F:helicase activity"/>
    <property type="evidence" value="ECO:0007669"/>
    <property type="project" value="UniProtKB-KW"/>
</dbReference>
<dbReference type="GO" id="GO:0005524">
    <property type="term" value="F:ATP binding"/>
    <property type="evidence" value="ECO:0007669"/>
    <property type="project" value="UniProtKB-KW"/>
</dbReference>
<evidence type="ECO:0000259" key="4">
    <source>
        <dbReference type="PROSITE" id="PS51192"/>
    </source>
</evidence>
<dbReference type="RefSeq" id="WP_013426772.1">
    <property type="nucleotide sequence ID" value="NC_014666.1"/>
</dbReference>